<dbReference type="EMBL" id="FUEG01000007">
    <property type="protein sequence ID" value="SJL06731.1"/>
    <property type="molecule type" value="Genomic_DNA"/>
</dbReference>
<dbReference type="AlphaFoldDB" id="A0A284RDA1"/>
<reference evidence="3" key="1">
    <citation type="journal article" date="2017" name="Nat. Ecol. Evol.">
        <title>Genome expansion and lineage-specific genetic innovations in the forest pathogenic fungi Armillaria.</title>
        <authorList>
            <person name="Sipos G."/>
            <person name="Prasanna A.N."/>
            <person name="Walter M.C."/>
            <person name="O'Connor E."/>
            <person name="Balint B."/>
            <person name="Krizsan K."/>
            <person name="Kiss B."/>
            <person name="Hess J."/>
            <person name="Varga T."/>
            <person name="Slot J."/>
            <person name="Riley R."/>
            <person name="Boka B."/>
            <person name="Rigling D."/>
            <person name="Barry K."/>
            <person name="Lee J."/>
            <person name="Mihaltcheva S."/>
            <person name="LaButti K."/>
            <person name="Lipzen A."/>
            <person name="Waldron R."/>
            <person name="Moloney N.M."/>
            <person name="Sperisen C."/>
            <person name="Kredics L."/>
            <person name="Vagvoelgyi C."/>
            <person name="Patrignani A."/>
            <person name="Fitzpatrick D."/>
            <person name="Nagy I."/>
            <person name="Doyle S."/>
            <person name="Anderson J.B."/>
            <person name="Grigoriev I.V."/>
            <person name="Gueldener U."/>
            <person name="Muensterkoetter M."/>
            <person name="Nagy L.G."/>
        </authorList>
    </citation>
    <scope>NUCLEOTIDE SEQUENCE [LARGE SCALE GENOMIC DNA]</scope>
    <source>
        <strain evidence="3">C18/9</strain>
    </source>
</reference>
<sequence>MSAPIKYHLSITSKPYKLASTPVDLNAEEYKALTVERVTAEERYDNAMGKHKEWKTMKTKEAQAEQKLEKEWLWLEVKEQQQRLDLEKKVLEETIARKELDDLAKAKKNEENEKCLVATGHQPLGSEEDSESDLTDPKPIVMVELRRRHKIAEGKKKDEFTET</sequence>
<dbReference type="Proteomes" id="UP000219338">
    <property type="component" value="Unassembled WGS sequence"/>
</dbReference>
<gene>
    <name evidence="2" type="ORF">ARMOST_10073</name>
</gene>
<name>A0A284RDA1_ARMOS</name>
<protein>
    <submittedName>
        <fullName evidence="2">Uncharacterized protein</fullName>
    </submittedName>
</protein>
<keyword evidence="3" id="KW-1185">Reference proteome</keyword>
<organism evidence="2 3">
    <name type="scientific">Armillaria ostoyae</name>
    <name type="common">Armillaria root rot fungus</name>
    <dbReference type="NCBI Taxonomy" id="47428"/>
    <lineage>
        <taxon>Eukaryota</taxon>
        <taxon>Fungi</taxon>
        <taxon>Dikarya</taxon>
        <taxon>Basidiomycota</taxon>
        <taxon>Agaricomycotina</taxon>
        <taxon>Agaricomycetes</taxon>
        <taxon>Agaricomycetidae</taxon>
        <taxon>Agaricales</taxon>
        <taxon>Marasmiineae</taxon>
        <taxon>Physalacriaceae</taxon>
        <taxon>Armillaria</taxon>
    </lineage>
</organism>
<feature type="region of interest" description="Disordered" evidence="1">
    <location>
        <begin position="106"/>
        <end position="140"/>
    </location>
</feature>
<accession>A0A284RDA1</accession>
<proteinExistence type="predicted"/>
<dbReference type="OrthoDB" id="10582120at2759"/>
<evidence type="ECO:0000313" key="3">
    <source>
        <dbReference type="Proteomes" id="UP000219338"/>
    </source>
</evidence>
<evidence type="ECO:0000313" key="2">
    <source>
        <dbReference type="EMBL" id="SJL06731.1"/>
    </source>
</evidence>
<evidence type="ECO:0000256" key="1">
    <source>
        <dbReference type="SAM" id="MobiDB-lite"/>
    </source>
</evidence>